<dbReference type="Proteomes" id="UP001499993">
    <property type="component" value="Unassembled WGS sequence"/>
</dbReference>
<evidence type="ECO:0000313" key="2">
    <source>
        <dbReference type="Proteomes" id="UP001499993"/>
    </source>
</evidence>
<name>A0ABP9GTB5_9ACTN</name>
<protein>
    <submittedName>
        <fullName evidence="1">Uncharacterized protein</fullName>
    </submittedName>
</protein>
<organism evidence="1 2">
    <name type="scientific">Streptomonospora halophila</name>
    <dbReference type="NCBI Taxonomy" id="427369"/>
    <lineage>
        <taxon>Bacteria</taxon>
        <taxon>Bacillati</taxon>
        <taxon>Actinomycetota</taxon>
        <taxon>Actinomycetes</taxon>
        <taxon>Streptosporangiales</taxon>
        <taxon>Nocardiopsidaceae</taxon>
        <taxon>Streptomonospora</taxon>
    </lineage>
</organism>
<dbReference type="EMBL" id="BAABIK010000017">
    <property type="protein sequence ID" value="GAA4946020.1"/>
    <property type="molecule type" value="Genomic_DNA"/>
</dbReference>
<comment type="caution">
    <text evidence="1">The sequence shown here is derived from an EMBL/GenBank/DDBJ whole genome shotgun (WGS) entry which is preliminary data.</text>
</comment>
<gene>
    <name evidence="1" type="ORF">GCM10023224_31700</name>
</gene>
<dbReference type="RefSeq" id="WP_345557169.1">
    <property type="nucleotide sequence ID" value="NZ_BAABIK010000017.1"/>
</dbReference>
<keyword evidence="2" id="KW-1185">Reference proteome</keyword>
<accession>A0ABP9GTB5</accession>
<reference evidence="2" key="1">
    <citation type="journal article" date="2019" name="Int. J. Syst. Evol. Microbiol.">
        <title>The Global Catalogue of Microorganisms (GCM) 10K type strain sequencing project: providing services to taxonomists for standard genome sequencing and annotation.</title>
        <authorList>
            <consortium name="The Broad Institute Genomics Platform"/>
            <consortium name="The Broad Institute Genome Sequencing Center for Infectious Disease"/>
            <person name="Wu L."/>
            <person name="Ma J."/>
        </authorList>
    </citation>
    <scope>NUCLEOTIDE SEQUENCE [LARGE SCALE GENOMIC DNA]</scope>
    <source>
        <strain evidence="2">JCM 18123</strain>
    </source>
</reference>
<sequence length="47" mass="5002">MSILLGLIAPMALLARLVRPARGLHAAPRRIAGTYADAHLPMRRAAA</sequence>
<evidence type="ECO:0000313" key="1">
    <source>
        <dbReference type="EMBL" id="GAA4946020.1"/>
    </source>
</evidence>
<proteinExistence type="predicted"/>